<dbReference type="GeneTree" id="ENSGT00940000154752"/>
<dbReference type="GO" id="GO:0016020">
    <property type="term" value="C:membrane"/>
    <property type="evidence" value="ECO:0007669"/>
    <property type="project" value="UniProtKB-SubCell"/>
</dbReference>
<dbReference type="OMA" id="RTQEAYP"/>
<dbReference type="eggNOG" id="ENOG502TM1K">
    <property type="taxonomic scope" value="Eukaryota"/>
</dbReference>
<keyword evidence="3" id="KW-0735">Signal-anchor</keyword>
<feature type="transmembrane region" description="Helical" evidence="7">
    <location>
        <begin position="32"/>
        <end position="53"/>
    </location>
</feature>
<sequence>MDVQQENDSEMNLAEDLRRQQVKDSPSPPEKLFAGVLGVICLILMYSVVRVIPFMPGTGKLEKNNSSLNANILKACHFVHCPLEWFTYSNNCYYISTEKKSWNESLLACASKNSNLLYIDNEEEM</sequence>
<evidence type="ECO:0000313" key="9">
    <source>
        <dbReference type="Proteomes" id="UP000001074"/>
    </source>
</evidence>
<organism evidence="8 9">
    <name type="scientific">Myotis lucifugus</name>
    <name type="common">Little brown bat</name>
    <dbReference type="NCBI Taxonomy" id="59463"/>
    <lineage>
        <taxon>Eukaryota</taxon>
        <taxon>Metazoa</taxon>
        <taxon>Chordata</taxon>
        <taxon>Craniata</taxon>
        <taxon>Vertebrata</taxon>
        <taxon>Euteleostomi</taxon>
        <taxon>Mammalia</taxon>
        <taxon>Eutheria</taxon>
        <taxon>Laurasiatheria</taxon>
        <taxon>Chiroptera</taxon>
        <taxon>Yangochiroptera</taxon>
        <taxon>Vespertilionidae</taxon>
        <taxon>Myotis</taxon>
    </lineage>
</organism>
<dbReference type="EMBL" id="AAPE02007103">
    <property type="status" value="NOT_ANNOTATED_CDS"/>
    <property type="molecule type" value="Genomic_DNA"/>
</dbReference>
<evidence type="ECO:0000256" key="2">
    <source>
        <dbReference type="ARBA" id="ARBA00022692"/>
    </source>
</evidence>
<dbReference type="InterPro" id="IPR050919">
    <property type="entry name" value="NKG2/CD94_NK_receptors"/>
</dbReference>
<evidence type="ECO:0000313" key="8">
    <source>
        <dbReference type="Ensembl" id="ENSMLUP00000020526.1"/>
    </source>
</evidence>
<accession>G1Q9Z3</accession>
<feature type="region of interest" description="Disordered" evidence="6">
    <location>
        <begin position="1"/>
        <end position="28"/>
    </location>
</feature>
<proteinExistence type="predicted"/>
<evidence type="ECO:0000256" key="7">
    <source>
        <dbReference type="SAM" id="Phobius"/>
    </source>
</evidence>
<dbReference type="Ensembl" id="ENSMLUT00000023145.1">
    <property type="protein sequence ID" value="ENSMLUP00000020526.1"/>
    <property type="gene ID" value="ENSMLUG00000027413.1"/>
</dbReference>
<reference evidence="8" key="3">
    <citation type="submission" date="2025-09" db="UniProtKB">
        <authorList>
            <consortium name="Ensembl"/>
        </authorList>
    </citation>
    <scope>IDENTIFICATION</scope>
</reference>
<keyword evidence="5 7" id="KW-0472">Membrane</keyword>
<evidence type="ECO:0008006" key="10">
    <source>
        <dbReference type="Google" id="ProtNLM"/>
    </source>
</evidence>
<dbReference type="GO" id="GO:0002223">
    <property type="term" value="P:stimulatory C-type lectin receptor signaling pathway"/>
    <property type="evidence" value="ECO:0007669"/>
    <property type="project" value="TreeGrafter"/>
</dbReference>
<dbReference type="Proteomes" id="UP000001074">
    <property type="component" value="Unassembled WGS sequence"/>
</dbReference>
<reference evidence="8" key="2">
    <citation type="submission" date="2025-08" db="UniProtKB">
        <authorList>
            <consortium name="Ensembl"/>
        </authorList>
    </citation>
    <scope>IDENTIFICATION</scope>
</reference>
<dbReference type="InParanoid" id="G1Q9Z3"/>
<dbReference type="AlphaFoldDB" id="G1Q9Z3"/>
<keyword evidence="4 7" id="KW-1133">Transmembrane helix</keyword>
<evidence type="ECO:0000256" key="5">
    <source>
        <dbReference type="ARBA" id="ARBA00023136"/>
    </source>
</evidence>
<dbReference type="SUPFAM" id="SSF56436">
    <property type="entry name" value="C-type lectin-like"/>
    <property type="match status" value="1"/>
</dbReference>
<keyword evidence="9" id="KW-1185">Reference proteome</keyword>
<evidence type="ECO:0000256" key="1">
    <source>
        <dbReference type="ARBA" id="ARBA00004606"/>
    </source>
</evidence>
<dbReference type="PANTHER" id="PTHR22800">
    <property type="entry name" value="C-TYPE LECTIN PROTEINS"/>
    <property type="match status" value="1"/>
</dbReference>
<dbReference type="Gene3D" id="3.10.100.10">
    <property type="entry name" value="Mannose-Binding Protein A, subunit A"/>
    <property type="match status" value="1"/>
</dbReference>
<name>G1Q9Z3_MYOLU</name>
<protein>
    <recommendedName>
        <fullName evidence="10">C-type lectin domain-containing protein</fullName>
    </recommendedName>
</protein>
<dbReference type="PANTHER" id="PTHR22800:SF242">
    <property type="entry name" value="NKG2-A_NKG2-B TYPE II INTEGRAL MEMBRANE PROTEIN"/>
    <property type="match status" value="1"/>
</dbReference>
<comment type="subcellular location">
    <subcellularLocation>
        <location evidence="1">Membrane</location>
        <topology evidence="1">Single-pass type II membrane protein</topology>
    </subcellularLocation>
</comment>
<dbReference type="InterPro" id="IPR016186">
    <property type="entry name" value="C-type_lectin-like/link_sf"/>
</dbReference>
<evidence type="ECO:0000256" key="6">
    <source>
        <dbReference type="SAM" id="MobiDB-lite"/>
    </source>
</evidence>
<dbReference type="GO" id="GO:0045954">
    <property type="term" value="P:positive regulation of natural killer cell mediated cytotoxicity"/>
    <property type="evidence" value="ECO:0007669"/>
    <property type="project" value="TreeGrafter"/>
</dbReference>
<reference evidence="8 9" key="1">
    <citation type="journal article" date="2011" name="Nature">
        <title>A high-resolution map of human evolutionary constraint using 29 mammals.</title>
        <authorList>
            <person name="Lindblad-Toh K."/>
            <person name="Garber M."/>
            <person name="Zuk O."/>
            <person name="Lin M.F."/>
            <person name="Parker B.J."/>
            <person name="Washietl S."/>
            <person name="Kheradpour P."/>
            <person name="Ernst J."/>
            <person name="Jordan G."/>
            <person name="Mauceli E."/>
            <person name="Ward L.D."/>
            <person name="Lowe C.B."/>
            <person name="Holloway A.K."/>
            <person name="Clamp M."/>
            <person name="Gnerre S."/>
            <person name="Alfoldi J."/>
            <person name="Beal K."/>
            <person name="Chang J."/>
            <person name="Clawson H."/>
            <person name="Cuff J."/>
            <person name="Di Palma F."/>
            <person name="Fitzgerald S."/>
            <person name="Flicek P."/>
            <person name="Guttman M."/>
            <person name="Hubisz M.J."/>
            <person name="Jaffe D.B."/>
            <person name="Jungreis I."/>
            <person name="Kent W.J."/>
            <person name="Kostka D."/>
            <person name="Lara M."/>
            <person name="Martins A.L."/>
            <person name="Massingham T."/>
            <person name="Moltke I."/>
            <person name="Raney B.J."/>
            <person name="Rasmussen M.D."/>
            <person name="Robinson J."/>
            <person name="Stark A."/>
            <person name="Vilella A.J."/>
            <person name="Wen J."/>
            <person name="Xie X."/>
            <person name="Zody M.C."/>
            <person name="Baldwin J."/>
            <person name="Bloom T."/>
            <person name="Chin C.W."/>
            <person name="Heiman D."/>
            <person name="Nicol R."/>
            <person name="Nusbaum C."/>
            <person name="Young S."/>
            <person name="Wilkinson J."/>
            <person name="Worley K.C."/>
            <person name="Kovar C.L."/>
            <person name="Muzny D.M."/>
            <person name="Gibbs R.A."/>
            <person name="Cree A."/>
            <person name="Dihn H.H."/>
            <person name="Fowler G."/>
            <person name="Jhangiani S."/>
            <person name="Joshi V."/>
            <person name="Lee S."/>
            <person name="Lewis L.R."/>
            <person name="Nazareth L.V."/>
            <person name="Okwuonu G."/>
            <person name="Santibanez J."/>
            <person name="Warren W.C."/>
            <person name="Mardis E.R."/>
            <person name="Weinstock G.M."/>
            <person name="Wilson R.K."/>
            <person name="Delehaunty K."/>
            <person name="Dooling D."/>
            <person name="Fronik C."/>
            <person name="Fulton L."/>
            <person name="Fulton B."/>
            <person name="Graves T."/>
            <person name="Minx P."/>
            <person name="Sodergren E."/>
            <person name="Birney E."/>
            <person name="Margulies E.H."/>
            <person name="Herrero J."/>
            <person name="Green E.D."/>
            <person name="Haussler D."/>
            <person name="Siepel A."/>
            <person name="Goldman N."/>
            <person name="Pollard K.S."/>
            <person name="Pedersen J.S."/>
            <person name="Lander E.S."/>
            <person name="Kellis M."/>
        </authorList>
    </citation>
    <scope>NUCLEOTIDE SEQUENCE [LARGE SCALE GENOMIC DNA]</scope>
</reference>
<evidence type="ECO:0000256" key="3">
    <source>
        <dbReference type="ARBA" id="ARBA00022968"/>
    </source>
</evidence>
<keyword evidence="2 7" id="KW-0812">Transmembrane</keyword>
<evidence type="ECO:0000256" key="4">
    <source>
        <dbReference type="ARBA" id="ARBA00022989"/>
    </source>
</evidence>
<dbReference type="STRING" id="59463.ENSMLUP00000020526"/>
<dbReference type="InterPro" id="IPR016187">
    <property type="entry name" value="CTDL_fold"/>
</dbReference>
<dbReference type="HOGENOM" id="CLU_049894_9_4_1"/>